<name>A0A2P7SIN9_9HYPH</name>
<evidence type="ECO:0000256" key="3">
    <source>
        <dbReference type="ARBA" id="ARBA00022722"/>
    </source>
</evidence>
<dbReference type="OrthoDB" id="9800524at2"/>
<accession>A0A2P7SIN9</accession>
<dbReference type="GO" id="GO:0016787">
    <property type="term" value="F:hydrolase activity"/>
    <property type="evidence" value="ECO:0007669"/>
    <property type="project" value="UniProtKB-KW"/>
</dbReference>
<dbReference type="PANTHER" id="PTHR33653">
    <property type="entry name" value="RIBONUCLEASE VAPC2"/>
    <property type="match status" value="1"/>
</dbReference>
<dbReference type="Proteomes" id="UP000240653">
    <property type="component" value="Unassembled WGS sequence"/>
</dbReference>
<sequence>MKISTLIDTNVLIDVLGPAELETRRWSLAALKRTLAEGPVVFSAIVWAELSKPTLGEEALSRAFAWLQPVREDFPFDAAFEAGAAHTLYRLRGGKRERTLPDFLIGAHAAVAGHRLLTRDPGRYRTYFPSLNILSPETYPLEND</sequence>
<keyword evidence="11" id="KW-1185">Reference proteome</keyword>
<proteinExistence type="inferred from homology"/>
<dbReference type="PANTHER" id="PTHR33653:SF1">
    <property type="entry name" value="RIBONUCLEASE VAPC2"/>
    <property type="match status" value="1"/>
</dbReference>
<keyword evidence="3 8" id="KW-0540">Nuclease</keyword>
<organism evidence="10 11">
    <name type="scientific">Pseudaminobacter soli</name>
    <name type="common">ex Li et al. 2025</name>
    <dbReference type="NCBI Taxonomy" id="1295366"/>
    <lineage>
        <taxon>Bacteria</taxon>
        <taxon>Pseudomonadati</taxon>
        <taxon>Pseudomonadota</taxon>
        <taxon>Alphaproteobacteria</taxon>
        <taxon>Hyphomicrobiales</taxon>
        <taxon>Phyllobacteriaceae</taxon>
        <taxon>Pseudaminobacter</taxon>
    </lineage>
</organism>
<protein>
    <recommendedName>
        <fullName evidence="8">Ribonuclease VapC</fullName>
        <shortName evidence="8">RNase VapC</shortName>
        <ecNumber evidence="8">3.1.-.-</ecNumber>
    </recommendedName>
    <alternativeName>
        <fullName evidence="8">Toxin VapC</fullName>
    </alternativeName>
</protein>
<evidence type="ECO:0000256" key="6">
    <source>
        <dbReference type="ARBA" id="ARBA00022842"/>
    </source>
</evidence>
<dbReference type="InterPro" id="IPR050556">
    <property type="entry name" value="Type_II_TA_system_RNase"/>
</dbReference>
<dbReference type="InterPro" id="IPR029060">
    <property type="entry name" value="PIN-like_dom_sf"/>
</dbReference>
<dbReference type="GO" id="GO:0003677">
    <property type="term" value="F:DNA binding"/>
    <property type="evidence" value="ECO:0007669"/>
    <property type="project" value="UniProtKB-KW"/>
</dbReference>
<evidence type="ECO:0000256" key="2">
    <source>
        <dbReference type="ARBA" id="ARBA00022649"/>
    </source>
</evidence>
<feature type="binding site" evidence="8">
    <location>
        <position position="102"/>
    </location>
    <ligand>
        <name>Mg(2+)</name>
        <dbReference type="ChEBI" id="CHEBI:18420"/>
    </ligand>
</feature>
<dbReference type="GO" id="GO:0004540">
    <property type="term" value="F:RNA nuclease activity"/>
    <property type="evidence" value="ECO:0007669"/>
    <property type="project" value="InterPro"/>
</dbReference>
<evidence type="ECO:0000313" key="11">
    <source>
        <dbReference type="Proteomes" id="UP000240653"/>
    </source>
</evidence>
<evidence type="ECO:0000313" key="10">
    <source>
        <dbReference type="EMBL" id="PSJ62343.1"/>
    </source>
</evidence>
<evidence type="ECO:0000256" key="1">
    <source>
        <dbReference type="ARBA" id="ARBA00001946"/>
    </source>
</evidence>
<dbReference type="AlphaFoldDB" id="A0A2P7SIN9"/>
<comment type="similarity">
    <text evidence="7 8">Belongs to the PINc/VapC protein family.</text>
</comment>
<keyword evidence="5 8" id="KW-0378">Hydrolase</keyword>
<comment type="caution">
    <text evidence="10">The sequence shown here is derived from an EMBL/GenBank/DDBJ whole genome shotgun (WGS) entry which is preliminary data.</text>
</comment>
<comment type="function">
    <text evidence="8">Toxic component of a toxin-antitoxin (TA) system. An RNase.</text>
</comment>
<dbReference type="HAMAP" id="MF_00265">
    <property type="entry name" value="VapC_Nob1"/>
    <property type="match status" value="1"/>
</dbReference>
<feature type="binding site" evidence="8">
    <location>
        <position position="8"/>
    </location>
    <ligand>
        <name>Mg(2+)</name>
        <dbReference type="ChEBI" id="CHEBI:18420"/>
    </ligand>
</feature>
<dbReference type="GO" id="GO:0000287">
    <property type="term" value="F:magnesium ion binding"/>
    <property type="evidence" value="ECO:0007669"/>
    <property type="project" value="UniProtKB-UniRule"/>
</dbReference>
<dbReference type="GO" id="GO:0090729">
    <property type="term" value="F:toxin activity"/>
    <property type="evidence" value="ECO:0007669"/>
    <property type="project" value="UniProtKB-KW"/>
</dbReference>
<comment type="cofactor">
    <cofactor evidence="1 8">
        <name>Mg(2+)</name>
        <dbReference type="ChEBI" id="CHEBI:18420"/>
    </cofactor>
</comment>
<dbReference type="SUPFAM" id="SSF88723">
    <property type="entry name" value="PIN domain-like"/>
    <property type="match status" value="1"/>
</dbReference>
<reference evidence="10 11" key="1">
    <citation type="submission" date="2018-03" db="EMBL/GenBank/DDBJ databases">
        <title>The draft genome of Mesorhizobium soli JCM 19897.</title>
        <authorList>
            <person name="Li L."/>
            <person name="Liu L."/>
            <person name="Liang L."/>
            <person name="Wang T."/>
            <person name="Zhang X."/>
        </authorList>
    </citation>
    <scope>NUCLEOTIDE SEQUENCE [LARGE SCALE GENOMIC DNA]</scope>
    <source>
        <strain evidence="10 11">JCM 19897</strain>
    </source>
</reference>
<dbReference type="InterPro" id="IPR022907">
    <property type="entry name" value="VapC_family"/>
</dbReference>
<dbReference type="EC" id="3.1.-.-" evidence="8"/>
<dbReference type="Pfam" id="PF01850">
    <property type="entry name" value="PIN"/>
    <property type="match status" value="1"/>
</dbReference>
<evidence type="ECO:0000256" key="4">
    <source>
        <dbReference type="ARBA" id="ARBA00022723"/>
    </source>
</evidence>
<keyword evidence="2 8" id="KW-1277">Toxin-antitoxin system</keyword>
<dbReference type="InterPro" id="IPR002716">
    <property type="entry name" value="PIN_dom"/>
</dbReference>
<gene>
    <name evidence="8" type="primary">vapC</name>
    <name evidence="10" type="ORF">C7I85_08595</name>
</gene>
<keyword evidence="8" id="KW-0800">Toxin</keyword>
<dbReference type="RefSeq" id="WP_106723528.1">
    <property type="nucleotide sequence ID" value="NZ_PXYL01000003.1"/>
</dbReference>
<evidence type="ECO:0000256" key="5">
    <source>
        <dbReference type="ARBA" id="ARBA00022801"/>
    </source>
</evidence>
<evidence type="ECO:0000256" key="8">
    <source>
        <dbReference type="HAMAP-Rule" id="MF_00265"/>
    </source>
</evidence>
<dbReference type="EMBL" id="PXYL01000003">
    <property type="protein sequence ID" value="PSJ62343.1"/>
    <property type="molecule type" value="Genomic_DNA"/>
</dbReference>
<keyword evidence="4 8" id="KW-0479">Metal-binding</keyword>
<dbReference type="Gene3D" id="3.40.50.1010">
    <property type="entry name" value="5'-nuclease"/>
    <property type="match status" value="1"/>
</dbReference>
<keyword evidence="10" id="KW-0238">DNA-binding</keyword>
<keyword evidence="6 8" id="KW-0460">Magnesium</keyword>
<evidence type="ECO:0000256" key="7">
    <source>
        <dbReference type="ARBA" id="ARBA00038093"/>
    </source>
</evidence>
<evidence type="ECO:0000259" key="9">
    <source>
        <dbReference type="Pfam" id="PF01850"/>
    </source>
</evidence>
<feature type="domain" description="PIN" evidence="9">
    <location>
        <begin position="6"/>
        <end position="127"/>
    </location>
</feature>